<organism evidence="2 3">
    <name type="scientific">Marine Group I thaumarchaeote</name>
    <dbReference type="NCBI Taxonomy" id="2511932"/>
    <lineage>
        <taxon>Archaea</taxon>
        <taxon>Nitrososphaerota</taxon>
        <taxon>Marine Group I</taxon>
    </lineage>
</organism>
<dbReference type="AlphaFoldDB" id="A0A7K4MPV3"/>
<evidence type="ECO:0000313" key="3">
    <source>
        <dbReference type="Proteomes" id="UP000523105"/>
    </source>
</evidence>
<comment type="caution">
    <text evidence="2">The sequence shown here is derived from an EMBL/GenBank/DDBJ whole genome shotgun (WGS) entry which is preliminary data.</text>
</comment>
<dbReference type="Proteomes" id="UP000523105">
    <property type="component" value="Unassembled WGS sequence"/>
</dbReference>
<sequence length="78" mass="9433">MEVIQTEDPRFVRDLHSKALLNTDRVSLENFRQRKITFARQEDEWNSMKNKVEELNILKDEMMEIKDLLLQLLSKKEL</sequence>
<name>A0A7K4MPV3_9ARCH</name>
<reference evidence="2 3" key="1">
    <citation type="journal article" date="2019" name="Environ. Microbiol.">
        <title>Genomics insights into ecotype formation of ammonia-oxidizing archaea in the deep ocean.</title>
        <authorList>
            <person name="Wang Y."/>
            <person name="Huang J.M."/>
            <person name="Cui G.J."/>
            <person name="Nunoura T."/>
            <person name="Takaki Y."/>
            <person name="Li W.L."/>
            <person name="Li J."/>
            <person name="Gao Z.M."/>
            <person name="Takai K."/>
            <person name="Zhang A.Q."/>
            <person name="Stepanauskas R."/>
        </authorList>
    </citation>
    <scope>NUCLEOTIDE SEQUENCE [LARGE SCALE GENOMIC DNA]</scope>
    <source>
        <strain evidence="2 3">L15b</strain>
    </source>
</reference>
<evidence type="ECO:0000256" key="1">
    <source>
        <dbReference type="SAM" id="Coils"/>
    </source>
</evidence>
<protein>
    <submittedName>
        <fullName evidence="2">Uncharacterized protein</fullName>
    </submittedName>
</protein>
<evidence type="ECO:0000313" key="2">
    <source>
        <dbReference type="EMBL" id="NWJ43612.1"/>
    </source>
</evidence>
<keyword evidence="1" id="KW-0175">Coiled coil</keyword>
<accession>A0A7K4MPV3</accession>
<gene>
    <name evidence="2" type="ORF">HX837_05355</name>
</gene>
<feature type="coiled-coil region" evidence="1">
    <location>
        <begin position="48"/>
        <end position="75"/>
    </location>
</feature>
<dbReference type="EMBL" id="JACASV010000036">
    <property type="protein sequence ID" value="NWJ43612.1"/>
    <property type="molecule type" value="Genomic_DNA"/>
</dbReference>
<proteinExistence type="predicted"/>